<dbReference type="PROSITE" id="PS00198">
    <property type="entry name" value="4FE4S_FER_1"/>
    <property type="match status" value="1"/>
</dbReference>
<dbReference type="Pfam" id="PF13187">
    <property type="entry name" value="Fer4_9"/>
    <property type="match status" value="1"/>
</dbReference>
<dbReference type="EMBL" id="FOIQ01000004">
    <property type="protein sequence ID" value="SEW14126.1"/>
    <property type="molecule type" value="Genomic_DNA"/>
</dbReference>
<evidence type="ECO:0000256" key="5">
    <source>
        <dbReference type="ARBA" id="ARBA00023004"/>
    </source>
</evidence>
<dbReference type="GO" id="GO:0005886">
    <property type="term" value="C:plasma membrane"/>
    <property type="evidence" value="ECO:0007669"/>
    <property type="project" value="TreeGrafter"/>
</dbReference>
<dbReference type="InterPro" id="IPR017900">
    <property type="entry name" value="4Fe4S_Fe_S_CS"/>
</dbReference>
<dbReference type="PANTHER" id="PTHR30176:SF3">
    <property type="entry name" value="FERREDOXIN-TYPE PROTEIN NAPH"/>
    <property type="match status" value="1"/>
</dbReference>
<evidence type="ECO:0000256" key="7">
    <source>
        <dbReference type="SAM" id="Phobius"/>
    </source>
</evidence>
<evidence type="ECO:0000256" key="3">
    <source>
        <dbReference type="ARBA" id="ARBA00022723"/>
    </source>
</evidence>
<evidence type="ECO:0000313" key="10">
    <source>
        <dbReference type="Proteomes" id="UP000199373"/>
    </source>
</evidence>
<dbReference type="PANTHER" id="PTHR30176">
    <property type="entry name" value="FERREDOXIN-TYPE PROTEIN NAPH"/>
    <property type="match status" value="1"/>
</dbReference>
<dbReference type="Gene3D" id="3.30.70.20">
    <property type="match status" value="1"/>
</dbReference>
<gene>
    <name evidence="9" type="ORF">SAMN04487850_1787</name>
</gene>
<keyword evidence="5" id="KW-0408">Iron</keyword>
<keyword evidence="7" id="KW-1133">Transmembrane helix</keyword>
<dbReference type="Proteomes" id="UP000199373">
    <property type="component" value="Unassembled WGS sequence"/>
</dbReference>
<feature type="domain" description="4Fe-4S ferredoxin-type" evidence="8">
    <location>
        <begin position="232"/>
        <end position="259"/>
    </location>
</feature>
<keyword evidence="2" id="KW-0004">4Fe-4S</keyword>
<keyword evidence="4" id="KW-0249">Electron transport</keyword>
<reference evidence="9 10" key="1">
    <citation type="submission" date="2016-10" db="EMBL/GenBank/DDBJ databases">
        <authorList>
            <person name="de Groot N.N."/>
        </authorList>
    </citation>
    <scope>NUCLEOTIDE SEQUENCE [LARGE SCALE GENOMIC DNA]</scope>
    <source>
        <strain evidence="9 10">TC2-24</strain>
    </source>
</reference>
<dbReference type="InterPro" id="IPR051684">
    <property type="entry name" value="Electron_Trans/Redox"/>
</dbReference>
<dbReference type="SUPFAM" id="SSF54862">
    <property type="entry name" value="4Fe-4S ferredoxins"/>
    <property type="match status" value="1"/>
</dbReference>
<keyword evidence="3" id="KW-0479">Metal-binding</keyword>
<dbReference type="GO" id="GO:0046872">
    <property type="term" value="F:metal ion binding"/>
    <property type="evidence" value="ECO:0007669"/>
    <property type="project" value="UniProtKB-KW"/>
</dbReference>
<keyword evidence="6" id="KW-0411">Iron-sulfur</keyword>
<accession>A0A1I0PIB5</accession>
<keyword evidence="7" id="KW-0812">Transmembrane</keyword>
<keyword evidence="7" id="KW-0472">Membrane</keyword>
<dbReference type="Pfam" id="PF12801">
    <property type="entry name" value="Fer4_5"/>
    <property type="match status" value="2"/>
</dbReference>
<feature type="transmembrane region" description="Helical" evidence="7">
    <location>
        <begin position="51"/>
        <end position="81"/>
    </location>
</feature>
<dbReference type="InterPro" id="IPR017896">
    <property type="entry name" value="4Fe4S_Fe-S-bd"/>
</dbReference>
<evidence type="ECO:0000259" key="8">
    <source>
        <dbReference type="PROSITE" id="PS51379"/>
    </source>
</evidence>
<feature type="transmembrane region" description="Helical" evidence="7">
    <location>
        <begin position="125"/>
        <end position="145"/>
    </location>
</feature>
<protein>
    <submittedName>
        <fullName evidence="9">4Fe-4S binding domain-containing protein</fullName>
    </submittedName>
</protein>
<dbReference type="GO" id="GO:0051539">
    <property type="term" value="F:4 iron, 4 sulfur cluster binding"/>
    <property type="evidence" value="ECO:0007669"/>
    <property type="project" value="UniProtKB-KW"/>
</dbReference>
<feature type="transmembrane region" description="Helical" evidence="7">
    <location>
        <begin position="151"/>
        <end position="171"/>
    </location>
</feature>
<keyword evidence="1" id="KW-0813">Transport</keyword>
<evidence type="ECO:0000256" key="4">
    <source>
        <dbReference type="ARBA" id="ARBA00022982"/>
    </source>
</evidence>
<dbReference type="PROSITE" id="PS51379">
    <property type="entry name" value="4FE4S_FER_2"/>
    <property type="match status" value="1"/>
</dbReference>
<evidence type="ECO:0000256" key="2">
    <source>
        <dbReference type="ARBA" id="ARBA00022485"/>
    </source>
</evidence>
<evidence type="ECO:0000256" key="6">
    <source>
        <dbReference type="ARBA" id="ARBA00023014"/>
    </source>
</evidence>
<evidence type="ECO:0000313" key="9">
    <source>
        <dbReference type="EMBL" id="SEW14126.1"/>
    </source>
</evidence>
<evidence type="ECO:0000256" key="1">
    <source>
        <dbReference type="ARBA" id="ARBA00022448"/>
    </source>
</evidence>
<proteinExistence type="predicted"/>
<organism evidence="9 10">
    <name type="scientific">Prevotella aff. ruminicola Tc2-24</name>
    <dbReference type="NCBI Taxonomy" id="81582"/>
    <lineage>
        <taxon>Bacteria</taxon>
        <taxon>Pseudomonadati</taxon>
        <taxon>Bacteroidota</taxon>
        <taxon>Bacteroidia</taxon>
        <taxon>Bacteroidales</taxon>
        <taxon>Prevotellaceae</taxon>
        <taxon>Prevotella</taxon>
    </lineage>
</organism>
<keyword evidence="10" id="KW-1185">Reference proteome</keyword>
<dbReference type="AlphaFoldDB" id="A0A1I0PIB5"/>
<name>A0A1I0PIB5_9BACT</name>
<sequence>MYLSFSSYFCNRIRNHSHKWVQMKTKSENIMEQKKNKKLFHRHFETPGRPLYWILFAYLVVGWFYPVIGLVALICIIGPVLTSIWRGRFWCGHVCPRGSMYDRLLSRYSPHKPIPQFVRSSGFRLFMVLFIFTMFGIQLSFAKSWSDVGRVFWTIILTTTIVGIILSFIYAPRTWCSFCPMGTISRWVAPKKLPLPKAFTNIHVSSACHMKCKSCARVCPMQLTPYDSRGEAVGYLHPDCIKCGKCTMACPSKIMELRK</sequence>